<dbReference type="PANTHER" id="PTHR43362">
    <property type="entry name" value="MANNITOL DEHYDROGENASE DSF1-RELATED"/>
    <property type="match status" value="1"/>
</dbReference>
<keyword evidence="5" id="KW-1185">Reference proteome</keyword>
<name>A0A485L1Y0_9STRA</name>
<dbReference type="PANTHER" id="PTHR43362:SF1">
    <property type="entry name" value="MANNITOL DEHYDROGENASE 2-RELATED"/>
    <property type="match status" value="1"/>
</dbReference>
<dbReference type="AlphaFoldDB" id="A0A485L1Y0"/>
<dbReference type="EMBL" id="VJMH01005545">
    <property type="protein sequence ID" value="KAF0694620.1"/>
    <property type="molecule type" value="Genomic_DNA"/>
</dbReference>
<dbReference type="Gene3D" id="3.20.20.140">
    <property type="entry name" value="Metal-dependent hydrolases"/>
    <property type="match status" value="1"/>
</dbReference>
<evidence type="ECO:0000313" key="3">
    <source>
        <dbReference type="EMBL" id="KAF0694620.1"/>
    </source>
</evidence>
<dbReference type="InterPro" id="IPR013328">
    <property type="entry name" value="6PGD_dom2"/>
</dbReference>
<dbReference type="InterPro" id="IPR032466">
    <property type="entry name" value="Metal_Hydrolase"/>
</dbReference>
<dbReference type="SUPFAM" id="SSF51556">
    <property type="entry name" value="Metallo-dependent hydrolases"/>
    <property type="match status" value="1"/>
</dbReference>
<dbReference type="GO" id="GO:0016616">
    <property type="term" value="F:oxidoreductase activity, acting on the CH-OH group of donors, NAD or NADP as acceptor"/>
    <property type="evidence" value="ECO:0007669"/>
    <property type="project" value="TreeGrafter"/>
</dbReference>
<reference evidence="4 5" key="1">
    <citation type="submission" date="2019-03" db="EMBL/GenBank/DDBJ databases">
        <authorList>
            <person name="Gaulin E."/>
            <person name="Dumas B."/>
        </authorList>
    </citation>
    <scope>NUCLEOTIDE SEQUENCE [LARGE SCALE GENOMIC DNA]</scope>
    <source>
        <strain evidence="4">CBS 568.67</strain>
    </source>
</reference>
<evidence type="ECO:0000256" key="1">
    <source>
        <dbReference type="ARBA" id="ARBA00023002"/>
    </source>
</evidence>
<dbReference type="InterPro" id="IPR013131">
    <property type="entry name" value="Mannitol_DH_N"/>
</dbReference>
<dbReference type="SUPFAM" id="SSF48179">
    <property type="entry name" value="6-phosphogluconate dehydrogenase C-terminal domain-like"/>
    <property type="match status" value="1"/>
</dbReference>
<proteinExistence type="predicted"/>
<evidence type="ECO:0000313" key="5">
    <source>
        <dbReference type="Proteomes" id="UP000332933"/>
    </source>
</evidence>
<evidence type="ECO:0000259" key="2">
    <source>
        <dbReference type="Pfam" id="PF01232"/>
    </source>
</evidence>
<dbReference type="InterPro" id="IPR036291">
    <property type="entry name" value="NAD(P)-bd_dom_sf"/>
</dbReference>
<dbReference type="Gene3D" id="1.10.1040.10">
    <property type="entry name" value="N-(1-d-carboxylethyl)-l-norvaline Dehydrogenase, domain 2"/>
    <property type="match status" value="1"/>
</dbReference>
<accession>A0A485L1Y0</accession>
<dbReference type="EMBL" id="CAADRA010005566">
    <property type="protein sequence ID" value="VFT91338.1"/>
    <property type="molecule type" value="Genomic_DNA"/>
</dbReference>
<dbReference type="InterPro" id="IPR050988">
    <property type="entry name" value="Mannitol_DH/Oxidoreductase"/>
</dbReference>
<dbReference type="Proteomes" id="UP000332933">
    <property type="component" value="Unassembled WGS sequence"/>
</dbReference>
<keyword evidence="1" id="KW-0560">Oxidoreductase</keyword>
<dbReference type="OrthoDB" id="418169at2759"/>
<dbReference type="Gene3D" id="1.10.2020.10">
    <property type="entry name" value="uronate isomerase, domain 2, chain A"/>
    <property type="match status" value="1"/>
</dbReference>
<protein>
    <submittedName>
        <fullName evidence="4">Aste57867_14516 protein</fullName>
    </submittedName>
</protein>
<dbReference type="SUPFAM" id="SSF51735">
    <property type="entry name" value="NAD(P)-binding Rossmann-fold domains"/>
    <property type="match status" value="1"/>
</dbReference>
<dbReference type="Pfam" id="PF01232">
    <property type="entry name" value="Mannitol_dh"/>
    <property type="match status" value="1"/>
</dbReference>
<gene>
    <name evidence="4" type="primary">Aste57867_14516</name>
    <name evidence="3" type="ORF">As57867_014462</name>
    <name evidence="4" type="ORF">ASTE57867_14516</name>
</gene>
<feature type="domain" description="Mannitol dehydrogenase N-terminal" evidence="2">
    <location>
        <begin position="7"/>
        <end position="184"/>
    </location>
</feature>
<sequence length="915" mass="100782">MTQPVDAICFGAGRFLRAVLVPALRHLQLNVMVLQTRGEDFVKACTANGLRYEVDTVERDGSVSTQSVQLAGVSSLGVPAQRAALFARISELEHLRYIGVGVTEAGIHPKSQTMKDLAEFLLDYSIAFPDNIVSVLNTDNVPANGDAIQKCVLACLPAVSSAFVAYLDSHVTFHNTMVDRITAARPGNSLVPYAEPLPRKALVIEDLANVLPLAWATCPGVVVRHEPHALHVDHALKLGIANATHTAMVYCLALSRIASTAATPSTLFVYLDGLFQRDIAPALLHRGISTATSQDVYADWIHRLQHEHFGMDTFFVAQNAWAKYNIRLVSIVAPYLAADPNYVPSSYLVFATACLLRYLTPSLDGEIAGPANVFSGRLDQVPAVPTPEWTYATGLSANLDAGTYTFRDGDDGAVARALQASVPLDAPVVLQLLVSLGHLDGTDARWHDFALDVSVLYNRFLQSVVVVCWVDPTNVRLCRPVAVLDVLYEIVHTSTAALASEDAIAACVASRVANTWVVDVHTHLFPPSHDSLMLWGIDALLTYHYLVAEYLTTSAVSPELFFTWSTSAQADAVWTALFVDRSPLSEACQGVITSLHALGLSHLLARRDLPSIRAWFAAQTPSEYVDLVFHVAKIRYVLMTNIPFEPEEAQYWLAKTPYNDAQFKTALRVDQLLLGDWTSLGPALDTRALPHTLDGIRQYLLAWIEILEPVYFMASVPASFTLADAVPCDSAAVQPSGAMMLQHVLLPLAASLKLPLALKFGALRQLNPRLRLAGDGVAVTDVSILTRLARQNPTVKFLATFLSRVNQHEVTVVANKFGNIHLYGCWWYCNNPSIIQELTRMRLELLGTAFTSQHSDARVLDQLIYKWQHFRHLLVDALVPLYSQLHRRGWPVHAHDIKRDVERLLGQSYHEFLAK</sequence>
<dbReference type="InterPro" id="IPR008927">
    <property type="entry name" value="6-PGluconate_DH-like_C_sf"/>
</dbReference>
<reference evidence="3" key="2">
    <citation type="submission" date="2019-06" db="EMBL/GenBank/DDBJ databases">
        <title>Genomics analysis of Aphanomyces spp. identifies a new class of oomycete effector associated with host adaptation.</title>
        <authorList>
            <person name="Gaulin E."/>
        </authorList>
    </citation>
    <scope>NUCLEOTIDE SEQUENCE</scope>
    <source>
        <strain evidence="3">CBS 578.67</strain>
    </source>
</reference>
<organism evidence="4 5">
    <name type="scientific">Aphanomyces stellatus</name>
    <dbReference type="NCBI Taxonomy" id="120398"/>
    <lineage>
        <taxon>Eukaryota</taxon>
        <taxon>Sar</taxon>
        <taxon>Stramenopiles</taxon>
        <taxon>Oomycota</taxon>
        <taxon>Saprolegniomycetes</taxon>
        <taxon>Saprolegniales</taxon>
        <taxon>Verrucalvaceae</taxon>
        <taxon>Aphanomyces</taxon>
    </lineage>
</organism>
<evidence type="ECO:0000313" key="4">
    <source>
        <dbReference type="EMBL" id="VFT91338.1"/>
    </source>
</evidence>
<dbReference type="Gene3D" id="3.40.50.720">
    <property type="entry name" value="NAD(P)-binding Rossmann-like Domain"/>
    <property type="match status" value="1"/>
</dbReference>